<gene>
    <name evidence="5" type="ORF">SOO65_17325</name>
</gene>
<name>A0AAX4HMV2_9BACT</name>
<dbReference type="NCBIfam" id="TIGR01352">
    <property type="entry name" value="tonB_Cterm"/>
    <property type="match status" value="1"/>
</dbReference>
<dbReference type="InterPro" id="IPR006260">
    <property type="entry name" value="TonB/TolA_C"/>
</dbReference>
<keyword evidence="3" id="KW-1133">Transmembrane helix</keyword>
<evidence type="ECO:0000256" key="3">
    <source>
        <dbReference type="ARBA" id="ARBA00022989"/>
    </source>
</evidence>
<dbReference type="EMBL" id="CP139487">
    <property type="protein sequence ID" value="WPU64458.1"/>
    <property type="molecule type" value="Genomic_DNA"/>
</dbReference>
<protein>
    <submittedName>
        <fullName evidence="5">TonB family protein</fullName>
    </submittedName>
</protein>
<keyword evidence="4" id="KW-0472">Membrane</keyword>
<keyword evidence="2" id="KW-0812">Transmembrane</keyword>
<dbReference type="RefSeq" id="WP_321393304.1">
    <property type="nucleotide sequence ID" value="NZ_CP139487.1"/>
</dbReference>
<keyword evidence="6" id="KW-1185">Reference proteome</keyword>
<comment type="subcellular location">
    <subcellularLocation>
        <location evidence="1">Membrane</location>
        <topology evidence="1">Single-pass membrane protein</topology>
    </subcellularLocation>
</comment>
<evidence type="ECO:0000313" key="5">
    <source>
        <dbReference type="EMBL" id="WPU64458.1"/>
    </source>
</evidence>
<evidence type="ECO:0000256" key="2">
    <source>
        <dbReference type="ARBA" id="ARBA00022692"/>
    </source>
</evidence>
<dbReference type="KEGG" id="psti:SOO65_17325"/>
<sequence length="260" mass="28790">MFSKTDDFNKNFLISLGAHSALFLLCFAGGELISKVWKNGDVEVIRSSVRVDVVGMPKFTVQELKKMQAEPIIEKQPEVAKGVKEETKPETEDVIKKDDLVIQEQDKKKKANFLNMLSDYSSKKVTAKAQKKGAAAATGDKNLDSLIIEGNRLSKGSALVGDYTDEQNSEFSAYVQNLPGIIRPFWKLPSYLMEKDLRCRIKIYLSPAGKLLKLELQESSGTPEFDSRAEKAIRDASFPQPSAEVGARLTNSGIILGFPL</sequence>
<organism evidence="5 6">
    <name type="scientific">Peredibacter starrii</name>
    <dbReference type="NCBI Taxonomy" id="28202"/>
    <lineage>
        <taxon>Bacteria</taxon>
        <taxon>Pseudomonadati</taxon>
        <taxon>Bdellovibrionota</taxon>
        <taxon>Bacteriovoracia</taxon>
        <taxon>Bacteriovoracales</taxon>
        <taxon>Bacteriovoracaceae</taxon>
        <taxon>Peredibacter</taxon>
    </lineage>
</organism>
<dbReference type="GO" id="GO:0016020">
    <property type="term" value="C:membrane"/>
    <property type="evidence" value="ECO:0007669"/>
    <property type="project" value="UniProtKB-SubCell"/>
</dbReference>
<dbReference type="SUPFAM" id="SSF74653">
    <property type="entry name" value="TolA/TonB C-terminal domain"/>
    <property type="match status" value="1"/>
</dbReference>
<dbReference type="Pfam" id="PF13103">
    <property type="entry name" value="TonB_2"/>
    <property type="match status" value="1"/>
</dbReference>
<evidence type="ECO:0000256" key="4">
    <source>
        <dbReference type="ARBA" id="ARBA00023136"/>
    </source>
</evidence>
<reference evidence="5 6" key="1">
    <citation type="submission" date="2023-11" db="EMBL/GenBank/DDBJ databases">
        <title>Peredibacter starrii A3.12.</title>
        <authorList>
            <person name="Mitchell R.J."/>
        </authorList>
    </citation>
    <scope>NUCLEOTIDE SEQUENCE [LARGE SCALE GENOMIC DNA]</scope>
    <source>
        <strain evidence="5 6">A3.12</strain>
    </source>
</reference>
<accession>A0AAX4HMV2</accession>
<proteinExistence type="predicted"/>
<dbReference type="Proteomes" id="UP001324634">
    <property type="component" value="Chromosome"/>
</dbReference>
<dbReference type="AlphaFoldDB" id="A0AAX4HMV2"/>
<dbReference type="Gene3D" id="3.30.1150.10">
    <property type="match status" value="1"/>
</dbReference>
<evidence type="ECO:0000256" key="1">
    <source>
        <dbReference type="ARBA" id="ARBA00004167"/>
    </source>
</evidence>
<evidence type="ECO:0000313" key="6">
    <source>
        <dbReference type="Proteomes" id="UP001324634"/>
    </source>
</evidence>